<dbReference type="eggNOG" id="ENOG5033VHQ">
    <property type="taxonomic scope" value="Bacteria"/>
</dbReference>
<dbReference type="InterPro" id="IPR058588">
    <property type="entry name" value="E2-CBASS"/>
</dbReference>
<dbReference type="OrthoDB" id="4936638at2"/>
<evidence type="ECO:0000259" key="1">
    <source>
        <dbReference type="Pfam" id="PF26395"/>
    </source>
</evidence>
<protein>
    <recommendedName>
        <fullName evidence="1">Type II CBASS E2 protein domain-containing protein</fullName>
    </recommendedName>
</protein>
<dbReference type="Proteomes" id="UP000000322">
    <property type="component" value="Chromosome"/>
</dbReference>
<reference evidence="2 3" key="1">
    <citation type="journal article" date="2009" name="Stand. Genomic Sci.">
        <title>Complete genome sequence of Sanguibacter keddieii type strain (ST-74).</title>
        <authorList>
            <person name="Ivanova N."/>
            <person name="Sikorski J."/>
            <person name="Sims D."/>
            <person name="Brettin T."/>
            <person name="Detter J.C."/>
            <person name="Han C."/>
            <person name="Lapidus A."/>
            <person name="Copeland A."/>
            <person name="Glavina Del Rio T."/>
            <person name="Nolan M."/>
            <person name="Chen F."/>
            <person name="Lucas S."/>
            <person name="Tice H."/>
            <person name="Cheng J.F."/>
            <person name="Bruce D."/>
            <person name="Goodwin L."/>
            <person name="Pitluck S."/>
            <person name="Pati A."/>
            <person name="Mavromatis K."/>
            <person name="Chen A."/>
            <person name="Palaniappan K."/>
            <person name="D'haeseleer P."/>
            <person name="Chain P."/>
            <person name="Bristow J."/>
            <person name="Eisen J.A."/>
            <person name="Markowitz V."/>
            <person name="Hugenholtz P."/>
            <person name="Goker M."/>
            <person name="Pukall R."/>
            <person name="Klenk H.P."/>
            <person name="Kyrpides N.C."/>
        </authorList>
    </citation>
    <scope>NUCLEOTIDE SEQUENCE [LARGE SCALE GENOMIC DNA]</scope>
    <source>
        <strain evidence="3">ATCC 51767 / DSM 10542 / NCFB 3025 / ST-74</strain>
    </source>
</reference>
<accession>D1BFV9</accession>
<proteinExistence type="predicted"/>
<organism evidence="2 3">
    <name type="scientific">Sanguibacter keddieii (strain ATCC 51767 / DSM 10542 / NCFB 3025 / ST-74)</name>
    <dbReference type="NCBI Taxonomy" id="446469"/>
    <lineage>
        <taxon>Bacteria</taxon>
        <taxon>Bacillati</taxon>
        <taxon>Actinomycetota</taxon>
        <taxon>Actinomycetes</taxon>
        <taxon>Micrococcales</taxon>
        <taxon>Sanguibacteraceae</taxon>
        <taxon>Sanguibacter</taxon>
    </lineage>
</organism>
<dbReference type="KEGG" id="ske:Sked_15350"/>
<name>D1BFV9_SANKS</name>
<dbReference type="HOGENOM" id="CLU_1401580_0_0_11"/>
<evidence type="ECO:0000313" key="2">
    <source>
        <dbReference type="EMBL" id="ACZ21470.1"/>
    </source>
</evidence>
<evidence type="ECO:0000313" key="3">
    <source>
        <dbReference type="Proteomes" id="UP000000322"/>
    </source>
</evidence>
<dbReference type="EMBL" id="CP001819">
    <property type="protein sequence ID" value="ACZ21470.1"/>
    <property type="molecule type" value="Genomic_DNA"/>
</dbReference>
<sequence length="194" mass="21411">MSMPALLSHFGINTARYVTADGEIVFDGSTSGSVTQIADHSFHGGEDESDDGFEGSSAWWDDEVELNRNIEAMEKAFPRFVYVPADDGHGPCWLGEINTGRGRFRIGIFTRRDQGLPRVIPATRQLGIPAGRGWSQPPHLYLSGNLCVADKADWDPAEHTAATVTAWAAHWLAAYTEWRVTRKWPVEGVRSIVA</sequence>
<gene>
    <name evidence="2" type="ordered locus">Sked_15350</name>
</gene>
<feature type="domain" description="Type II CBASS E2 protein" evidence="1">
    <location>
        <begin position="70"/>
        <end position="189"/>
    </location>
</feature>
<dbReference type="AlphaFoldDB" id="D1BFV9"/>
<dbReference type="STRING" id="446469.Sked_15350"/>
<dbReference type="Pfam" id="PF26395">
    <property type="entry name" value="E2-CBASS"/>
    <property type="match status" value="1"/>
</dbReference>
<keyword evidence="3" id="KW-1185">Reference proteome</keyword>
<dbReference type="RefSeq" id="WP_012866539.1">
    <property type="nucleotide sequence ID" value="NC_013521.1"/>
</dbReference>